<protein>
    <recommendedName>
        <fullName evidence="3">Zinicin-like metallopeptidase</fullName>
    </recommendedName>
</protein>
<organism evidence="2">
    <name type="scientific">Peptoniphilus gorbachii</name>
    <dbReference type="NCBI Taxonomy" id="411567"/>
    <lineage>
        <taxon>Bacteria</taxon>
        <taxon>Bacillati</taxon>
        <taxon>Bacillota</taxon>
        <taxon>Tissierellia</taxon>
        <taxon>Tissierellales</taxon>
        <taxon>Peptoniphilaceae</taxon>
        <taxon>Peptoniphilus</taxon>
    </lineage>
</organism>
<dbReference type="CDD" id="cd12953">
    <property type="entry name" value="MMP_TTHA0227"/>
    <property type="match status" value="1"/>
</dbReference>
<evidence type="ECO:0008006" key="3">
    <source>
        <dbReference type="Google" id="ProtNLM"/>
    </source>
</evidence>
<feature type="compositionally biased region" description="Acidic residues" evidence="1">
    <location>
        <begin position="79"/>
        <end position="94"/>
    </location>
</feature>
<feature type="region of interest" description="Disordered" evidence="1">
    <location>
        <begin position="36"/>
        <end position="98"/>
    </location>
</feature>
<feature type="compositionally biased region" description="Basic and acidic residues" evidence="1">
    <location>
        <begin position="36"/>
        <end position="75"/>
    </location>
</feature>
<evidence type="ECO:0000256" key="1">
    <source>
        <dbReference type="SAM" id="MobiDB-lite"/>
    </source>
</evidence>
<dbReference type="RefSeq" id="WP_421949796.1">
    <property type="nucleotide sequence ID" value="NZ_CACRUP010000013.1"/>
</dbReference>
<evidence type="ECO:0000313" key="2">
    <source>
        <dbReference type="EMBL" id="VYT93016.1"/>
    </source>
</evidence>
<accession>A0A6N3ATT8</accession>
<dbReference type="SUPFAM" id="SSF55486">
    <property type="entry name" value="Metalloproteases ('zincins'), catalytic domain"/>
    <property type="match status" value="1"/>
</dbReference>
<dbReference type="InterPro" id="IPR038555">
    <property type="entry name" value="Zincin_1_sf"/>
</dbReference>
<dbReference type="Gene3D" id="3.30.2010.20">
    <property type="match status" value="1"/>
</dbReference>
<sequence>MPSEKERKIFFSDYENNIDLPLDIIEDIYVKREEKIDFKSSDEDSREEENFTHKDLKESQEESPEEVQKEDKEVNSEENQNEVQDDNQEDEDLFDENKYDSNYLERIDEVEEILEEICESIPSYAYEHLNGGIILTEERKFHQESYAEDLLIMGEYQRSILGNMIKIYYGSFMDLYRFSPRERLKEKLEEVLLHEFTHHLEFLANEWGLVIEDNKFLEEYRKRKQNE</sequence>
<name>A0A6N3ATT8_9FIRM</name>
<dbReference type="AlphaFoldDB" id="A0A6N3ATT8"/>
<proteinExistence type="predicted"/>
<dbReference type="EMBL" id="CACRUP010000013">
    <property type="protein sequence ID" value="VYT93016.1"/>
    <property type="molecule type" value="Genomic_DNA"/>
</dbReference>
<reference evidence="2" key="1">
    <citation type="submission" date="2019-11" db="EMBL/GenBank/DDBJ databases">
        <authorList>
            <person name="Feng L."/>
        </authorList>
    </citation>
    <scope>NUCLEOTIDE SEQUENCE</scope>
    <source>
        <strain evidence="2">PgorbachiiLFYP46</strain>
    </source>
</reference>
<gene>
    <name evidence="2" type="ORF">PGLFYP46_01435</name>
</gene>